<keyword evidence="1" id="KW-0597">Phosphoprotein</keyword>
<dbReference type="PANTHER" id="PTHR45566:SF1">
    <property type="entry name" value="HTH-TYPE TRANSCRIPTIONAL REGULATOR YHJB-RELATED"/>
    <property type="match status" value="1"/>
</dbReference>
<keyword evidence="4" id="KW-1185">Reference proteome</keyword>
<dbReference type="Pfam" id="PF00072">
    <property type="entry name" value="Response_reg"/>
    <property type="match status" value="1"/>
</dbReference>
<dbReference type="InterPro" id="IPR051015">
    <property type="entry name" value="EvgA-like"/>
</dbReference>
<comment type="caution">
    <text evidence="3">The sequence shown here is derived from an EMBL/GenBank/DDBJ whole genome shotgun (WGS) entry which is preliminary data.</text>
</comment>
<organism evidence="3 4">
    <name type="scientific">Flavobacterium subsaxonicum WB 4.1-42 = DSM 21790</name>
    <dbReference type="NCBI Taxonomy" id="1121898"/>
    <lineage>
        <taxon>Bacteria</taxon>
        <taxon>Pseudomonadati</taxon>
        <taxon>Bacteroidota</taxon>
        <taxon>Flavobacteriia</taxon>
        <taxon>Flavobacteriales</taxon>
        <taxon>Flavobacteriaceae</taxon>
        <taxon>Flavobacterium</taxon>
    </lineage>
</organism>
<evidence type="ECO:0000256" key="1">
    <source>
        <dbReference type="PROSITE-ProRule" id="PRU00169"/>
    </source>
</evidence>
<dbReference type="InterPro" id="IPR001789">
    <property type="entry name" value="Sig_transdc_resp-reg_receiver"/>
</dbReference>
<feature type="modified residue" description="4-aspartylphosphate" evidence="1">
    <location>
        <position position="63"/>
    </location>
</feature>
<feature type="domain" description="Response regulatory" evidence="2">
    <location>
        <begin position="6"/>
        <end position="135"/>
    </location>
</feature>
<dbReference type="PANTHER" id="PTHR45566">
    <property type="entry name" value="HTH-TYPE TRANSCRIPTIONAL REGULATOR YHJB-RELATED"/>
    <property type="match status" value="1"/>
</dbReference>
<name>A0A0A2MIH6_9FLAO</name>
<dbReference type="EMBL" id="JRLY01000020">
    <property type="protein sequence ID" value="KGO91401.1"/>
    <property type="molecule type" value="Genomic_DNA"/>
</dbReference>
<dbReference type="Gene3D" id="3.40.50.2300">
    <property type="match status" value="1"/>
</dbReference>
<dbReference type="Proteomes" id="UP000030111">
    <property type="component" value="Unassembled WGS sequence"/>
</dbReference>
<dbReference type="OrthoDB" id="651456at2"/>
<dbReference type="GO" id="GO:0000160">
    <property type="term" value="P:phosphorelay signal transduction system"/>
    <property type="evidence" value="ECO:0007669"/>
    <property type="project" value="InterPro"/>
</dbReference>
<accession>A0A0A2MIH6</accession>
<dbReference type="AlphaFoldDB" id="A0A0A2MIH6"/>
<evidence type="ECO:0000259" key="2">
    <source>
        <dbReference type="PROSITE" id="PS50110"/>
    </source>
</evidence>
<dbReference type="RefSeq" id="WP_026992697.1">
    <property type="nucleotide sequence ID" value="NZ_JRLY01000020.1"/>
</dbReference>
<proteinExistence type="predicted"/>
<dbReference type="PROSITE" id="PS50110">
    <property type="entry name" value="RESPONSE_REGULATORY"/>
    <property type="match status" value="1"/>
</dbReference>
<dbReference type="eggNOG" id="COG2197">
    <property type="taxonomic scope" value="Bacteria"/>
</dbReference>
<dbReference type="STRING" id="1121898.GCA_000422725_02332"/>
<evidence type="ECO:0000313" key="4">
    <source>
        <dbReference type="Proteomes" id="UP000030111"/>
    </source>
</evidence>
<dbReference type="SUPFAM" id="SSF52172">
    <property type="entry name" value="CheY-like"/>
    <property type="match status" value="1"/>
</dbReference>
<gene>
    <name evidence="3" type="ORF">Q766_18470</name>
</gene>
<evidence type="ECO:0000313" key="3">
    <source>
        <dbReference type="EMBL" id="KGO91401.1"/>
    </source>
</evidence>
<dbReference type="InterPro" id="IPR011006">
    <property type="entry name" value="CheY-like_superfamily"/>
</dbReference>
<reference evidence="3 4" key="1">
    <citation type="submission" date="2013-09" db="EMBL/GenBank/DDBJ databases">
        <authorList>
            <person name="Zeng Z."/>
            <person name="Chen C."/>
        </authorList>
    </citation>
    <scope>NUCLEOTIDE SEQUENCE [LARGE SCALE GENOMIC DNA]</scope>
    <source>
        <strain evidence="3 4">WB 4.1-42</strain>
    </source>
</reference>
<protein>
    <recommendedName>
        <fullName evidence="2">Response regulatory domain-containing protein</fullName>
    </recommendedName>
</protein>
<sequence>MKKRLHALAIDDHVVVLEGYHFMFKNLNQNFKELQFVKAHDCKTGYHAITEHEDNPFDIALIDYSIPQFPEKKLFSGEDLAVLVRQTMPKCKIIMMTMHKEVDIMNSILQKVNPEGFINKSDCTTDELIDGFQLVLKGKTFYSQTVANYIARRNNGIVLEDIDVRIILLLAKGVKNKNLTKYIPLSESSIEKRKYRIKRLLEVDGGDEDLINEARTKGYI</sequence>